<dbReference type="Pfam" id="PF08598">
    <property type="entry name" value="Sds3"/>
    <property type="match status" value="1"/>
</dbReference>
<dbReference type="GO" id="GO:0005654">
    <property type="term" value="C:nucleoplasm"/>
    <property type="evidence" value="ECO:0007669"/>
    <property type="project" value="UniProtKB-ARBA"/>
</dbReference>
<feature type="compositionally biased region" description="Low complexity" evidence="6">
    <location>
        <begin position="86"/>
        <end position="134"/>
    </location>
</feature>
<name>S2J583_MUCC1</name>
<evidence type="ECO:0000256" key="2">
    <source>
        <dbReference type="ARBA" id="ARBA00022491"/>
    </source>
</evidence>
<sequence>MLPQFGYIVAQAGADYYSLPRSPPPPSTATVSQTSSGSVVTQQPQQPSQSHQQQQQQQLSKQQGNGSIPALAPLLNHKPFGFSSGSSAIQPSTSTASSSSSNDNYYKSNPSNGNFNTPPYYSRQPSPSPSSSNVPILPPPSFLYSNATSATAHIANKEIIPKAGFQQPNALPILDKKKETPWYSPLPPAATVVPHSSNMPTPTHHYHHHHQTPQSLPPPPPLPTTQQQQQQQQHHSHSLYHIKPNSPPQRVASPFYDHLILDDDRNVQPISHSNTKWQDKANASKLSAKKEYNDLMTWMDNEFWEQADEIYQDKIAQLKQELIQIQKGTHSAFRELISDFETKREKSINDAESFMKYQIAFIDAFYDQDLSALEDEYENERKQLQQTLISSIEDKRKQMRDDREENNEEESSSNHTRAKRNLRKRNAAESANTKPTEPSSKRKSGKVHHFG</sequence>
<dbReference type="GO" id="GO:0010468">
    <property type="term" value="P:regulation of gene expression"/>
    <property type="evidence" value="ECO:0007669"/>
    <property type="project" value="UniProtKB-ARBA"/>
</dbReference>
<comment type="subcellular location">
    <subcellularLocation>
        <location evidence="1">Nucleus</location>
    </subcellularLocation>
</comment>
<keyword evidence="5" id="KW-0539">Nucleus</keyword>
<dbReference type="SMART" id="SM01401">
    <property type="entry name" value="Sds3"/>
    <property type="match status" value="1"/>
</dbReference>
<keyword evidence="8" id="KW-1185">Reference proteome</keyword>
<feature type="region of interest" description="Disordered" evidence="6">
    <location>
        <begin position="390"/>
        <end position="451"/>
    </location>
</feature>
<feature type="region of interest" description="Disordered" evidence="6">
    <location>
        <begin position="185"/>
        <end position="247"/>
    </location>
</feature>
<dbReference type="OrthoDB" id="70376at2759"/>
<keyword evidence="3" id="KW-0805">Transcription regulation</keyword>
<dbReference type="InterPro" id="IPR013907">
    <property type="entry name" value="Sds3"/>
</dbReference>
<dbReference type="InParanoid" id="S2J583"/>
<keyword evidence="4" id="KW-0804">Transcription</keyword>
<feature type="compositionally biased region" description="Low complexity" evidence="6">
    <location>
        <begin position="224"/>
        <end position="233"/>
    </location>
</feature>
<dbReference type="VEuPathDB" id="FungiDB:HMPREF1544_09958"/>
<evidence type="ECO:0000313" key="7">
    <source>
        <dbReference type="EMBL" id="EPB83312.1"/>
    </source>
</evidence>
<evidence type="ECO:0000256" key="3">
    <source>
        <dbReference type="ARBA" id="ARBA00023015"/>
    </source>
</evidence>
<protein>
    <submittedName>
        <fullName evidence="7">Uncharacterized protein</fullName>
    </submittedName>
</protein>
<proteinExistence type="predicted"/>
<dbReference type="STRING" id="1220926.S2J583"/>
<feature type="compositionally biased region" description="Low complexity" evidence="6">
    <location>
        <begin position="28"/>
        <end position="63"/>
    </location>
</feature>
<evidence type="ECO:0000256" key="4">
    <source>
        <dbReference type="ARBA" id="ARBA00023163"/>
    </source>
</evidence>
<evidence type="ECO:0000256" key="1">
    <source>
        <dbReference type="ARBA" id="ARBA00004123"/>
    </source>
</evidence>
<dbReference type="AlphaFoldDB" id="S2J583"/>
<evidence type="ECO:0000256" key="5">
    <source>
        <dbReference type="ARBA" id="ARBA00023242"/>
    </source>
</evidence>
<dbReference type="OMA" id="GTHSAFR"/>
<feature type="region of interest" description="Disordered" evidence="6">
    <location>
        <begin position="16"/>
        <end position="134"/>
    </location>
</feature>
<accession>S2J583</accession>
<organism evidence="7 8">
    <name type="scientific">Mucor circinelloides f. circinelloides (strain 1006PhL)</name>
    <name type="common">Mucormycosis agent</name>
    <name type="synonym">Calyptromyces circinelloides</name>
    <dbReference type="NCBI Taxonomy" id="1220926"/>
    <lineage>
        <taxon>Eukaryota</taxon>
        <taxon>Fungi</taxon>
        <taxon>Fungi incertae sedis</taxon>
        <taxon>Mucoromycota</taxon>
        <taxon>Mucoromycotina</taxon>
        <taxon>Mucoromycetes</taxon>
        <taxon>Mucorales</taxon>
        <taxon>Mucorineae</taxon>
        <taxon>Mucoraceae</taxon>
        <taxon>Mucor</taxon>
    </lineage>
</organism>
<dbReference type="EMBL" id="KE124076">
    <property type="protein sequence ID" value="EPB83312.1"/>
    <property type="molecule type" value="Genomic_DNA"/>
</dbReference>
<evidence type="ECO:0000256" key="6">
    <source>
        <dbReference type="SAM" id="MobiDB-lite"/>
    </source>
</evidence>
<feature type="compositionally biased region" description="Basic residues" evidence="6">
    <location>
        <begin position="416"/>
        <end position="425"/>
    </location>
</feature>
<gene>
    <name evidence="7" type="ORF">HMPREF1544_09958</name>
</gene>
<keyword evidence="2" id="KW-0678">Repressor</keyword>
<feature type="compositionally biased region" description="Basic and acidic residues" evidence="6">
    <location>
        <begin position="392"/>
        <end position="403"/>
    </location>
</feature>
<feature type="compositionally biased region" description="Polar residues" evidence="6">
    <location>
        <begin position="429"/>
        <end position="438"/>
    </location>
</feature>
<dbReference type="Proteomes" id="UP000014254">
    <property type="component" value="Unassembled WGS sequence"/>
</dbReference>
<feature type="compositionally biased region" description="Basic residues" evidence="6">
    <location>
        <begin position="441"/>
        <end position="451"/>
    </location>
</feature>
<evidence type="ECO:0000313" key="8">
    <source>
        <dbReference type="Proteomes" id="UP000014254"/>
    </source>
</evidence>
<reference evidence="8" key="1">
    <citation type="submission" date="2013-05" db="EMBL/GenBank/DDBJ databases">
        <title>The Genome sequence of Mucor circinelloides f. circinelloides 1006PhL.</title>
        <authorList>
            <consortium name="The Broad Institute Genomics Platform"/>
            <person name="Cuomo C."/>
            <person name="Earl A."/>
            <person name="Findley K."/>
            <person name="Lee S.C."/>
            <person name="Walker B."/>
            <person name="Young S."/>
            <person name="Zeng Q."/>
            <person name="Gargeya S."/>
            <person name="Fitzgerald M."/>
            <person name="Haas B."/>
            <person name="Abouelleil A."/>
            <person name="Allen A.W."/>
            <person name="Alvarado L."/>
            <person name="Arachchi H.M."/>
            <person name="Berlin A.M."/>
            <person name="Chapman S.B."/>
            <person name="Gainer-Dewar J."/>
            <person name="Goldberg J."/>
            <person name="Griggs A."/>
            <person name="Gujja S."/>
            <person name="Hansen M."/>
            <person name="Howarth C."/>
            <person name="Imamovic A."/>
            <person name="Ireland A."/>
            <person name="Larimer J."/>
            <person name="McCowan C."/>
            <person name="Murphy C."/>
            <person name="Pearson M."/>
            <person name="Poon T.W."/>
            <person name="Priest M."/>
            <person name="Roberts A."/>
            <person name="Saif S."/>
            <person name="Shea T."/>
            <person name="Sisk P."/>
            <person name="Sykes S."/>
            <person name="Wortman J."/>
            <person name="Nusbaum C."/>
            <person name="Birren B."/>
        </authorList>
    </citation>
    <scope>NUCLEOTIDE SEQUENCE [LARGE SCALE GENOMIC DNA]</scope>
    <source>
        <strain evidence="8">1006PhL</strain>
    </source>
</reference>